<dbReference type="InterPro" id="IPR016181">
    <property type="entry name" value="Acyl_CoA_acyltransferase"/>
</dbReference>
<feature type="domain" description="N-acetyltransferase" evidence="1">
    <location>
        <begin position="9"/>
        <end position="152"/>
    </location>
</feature>
<dbReference type="EMBL" id="RBXL01000001">
    <property type="protein sequence ID" value="RKT45582.1"/>
    <property type="molecule type" value="Genomic_DNA"/>
</dbReference>
<accession>A0A495V844</accession>
<dbReference type="GO" id="GO:0016747">
    <property type="term" value="F:acyltransferase activity, transferring groups other than amino-acyl groups"/>
    <property type="evidence" value="ECO:0007669"/>
    <property type="project" value="InterPro"/>
</dbReference>
<dbReference type="Pfam" id="PF00583">
    <property type="entry name" value="Acetyltransf_1"/>
    <property type="match status" value="1"/>
</dbReference>
<dbReference type="SUPFAM" id="SSF55729">
    <property type="entry name" value="Acyl-CoA N-acyltransferases (Nat)"/>
    <property type="match status" value="1"/>
</dbReference>
<reference evidence="2 3" key="1">
    <citation type="submission" date="2018-10" db="EMBL/GenBank/DDBJ databases">
        <title>Genomic Encyclopedia of Archaeal and Bacterial Type Strains, Phase II (KMG-II): from individual species to whole genera.</title>
        <authorList>
            <person name="Goeker M."/>
        </authorList>
    </citation>
    <scope>NUCLEOTIDE SEQUENCE [LARGE SCALE GENOMIC DNA]</scope>
    <source>
        <strain evidence="2 3">DSM 235</strain>
    </source>
</reference>
<dbReference type="PROSITE" id="PS51186">
    <property type="entry name" value="GNAT"/>
    <property type="match status" value="1"/>
</dbReference>
<evidence type="ECO:0000313" key="2">
    <source>
        <dbReference type="EMBL" id="RKT45582.1"/>
    </source>
</evidence>
<name>A0A495V844_9GAMM</name>
<evidence type="ECO:0000313" key="3">
    <source>
        <dbReference type="Proteomes" id="UP000274556"/>
    </source>
</evidence>
<proteinExistence type="predicted"/>
<organism evidence="2 3">
    <name type="scientific">Thiocapsa rosea</name>
    <dbReference type="NCBI Taxonomy" id="69360"/>
    <lineage>
        <taxon>Bacteria</taxon>
        <taxon>Pseudomonadati</taxon>
        <taxon>Pseudomonadota</taxon>
        <taxon>Gammaproteobacteria</taxon>
        <taxon>Chromatiales</taxon>
        <taxon>Chromatiaceae</taxon>
        <taxon>Thiocapsa</taxon>
    </lineage>
</organism>
<dbReference type="InterPro" id="IPR000182">
    <property type="entry name" value="GNAT_dom"/>
</dbReference>
<dbReference type="AlphaFoldDB" id="A0A495V844"/>
<sequence length="357" mass="39018">MNAGTLPSYRIRLCEPEDAKGVRDVLEATYGADATSAAIYDWWSLAFSPDAHGFMVAEVRDRIVGVQPMNLFPYVDGPEALLGGMLTGVAVHPDFRRQGIFTGLIEACEAAAWRRGAAFVTTMPNDQSRPGFVKMGYVDLGRRRLLMRLLRPRMTGGERVPLIGHLAGAGAGAVQALMSRSNAAQVEVIEVGAPGAEWVAVFEQHARRNPGVRLGRSKRWLDWRYGQVPAGRSYRFFEAHAKDSTCVAVAITTQEMRSSLLMAYLMEIAAVSDEIAGALVKSVAKELGAAGVDALSAVVSSSTQVDLLRRSGLLEVPAWAPLKRFYSVARFNPDLKVPERWKNIGGWQQTLGDWDNL</sequence>
<keyword evidence="3" id="KW-1185">Reference proteome</keyword>
<dbReference type="Proteomes" id="UP000274556">
    <property type="component" value="Unassembled WGS sequence"/>
</dbReference>
<dbReference type="RefSeq" id="WP_170164769.1">
    <property type="nucleotide sequence ID" value="NZ_RBXL01000001.1"/>
</dbReference>
<protein>
    <submittedName>
        <fullName evidence="2">Putative N-acetyltransferase YhbS</fullName>
    </submittedName>
</protein>
<dbReference type="Gene3D" id="3.40.630.30">
    <property type="match status" value="1"/>
</dbReference>
<comment type="caution">
    <text evidence="2">The sequence shown here is derived from an EMBL/GenBank/DDBJ whole genome shotgun (WGS) entry which is preliminary data.</text>
</comment>
<evidence type="ECO:0000259" key="1">
    <source>
        <dbReference type="PROSITE" id="PS51186"/>
    </source>
</evidence>
<dbReference type="CDD" id="cd04301">
    <property type="entry name" value="NAT_SF"/>
    <property type="match status" value="1"/>
</dbReference>
<keyword evidence="2" id="KW-0808">Transferase</keyword>
<gene>
    <name evidence="2" type="ORF">BDD21_3046</name>
</gene>